<name>M8CS48_AEGTA</name>
<sequence>MEQKSLKKKSGKVLNHDHGNGSDAGHASNDAAEGRAGHRGGAAERLGGMRGGRGCDGRGPERANIRRVAQIPVARDKAARTPTSPRRRKGAQLPENAEIKHTMGWTANEVTHRMGNSKVRKKRKLALGCRLTDTLETYQGAEAPTSQRSWKERSSRGAQPRFDTRGFLVCDPISRRHALLPSPPISSLNGGHVFGSALLSRGAADPDGGLRFEVLCVALDVDRPRAWVASFRDGWCRWNALPRSRGVTVDFDAMRFERICVHAAGGMYWHILSSPYALALDAATMEFSFLRAPEMMWGELDGHHKYRMGEVPEDGRLCVASLEQQHGLQMCVRGNGDNGWVLERRIPMDEVFDTVPSLPKDPVVRHARLLLGDVDRGRTGRVFINTIGFGNFSYDMNTKKLEYLAAEEDGMTFGHPVFAYFSTPDDGIGMGSA</sequence>
<feature type="compositionally biased region" description="Basic residues" evidence="1">
    <location>
        <begin position="1"/>
        <end position="11"/>
    </location>
</feature>
<dbReference type="PANTHER" id="PTHR33207">
    <property type="entry name" value="F-BOX DOMAIN CONTAINING PROTEIN-RELATED"/>
    <property type="match status" value="1"/>
</dbReference>
<feature type="compositionally biased region" description="Basic and acidic residues" evidence="1">
    <location>
        <begin position="53"/>
        <end position="64"/>
    </location>
</feature>
<protein>
    <submittedName>
        <fullName evidence="2">Uncharacterized protein</fullName>
    </submittedName>
</protein>
<reference evidence="2" key="1">
    <citation type="submission" date="2015-06" db="UniProtKB">
        <authorList>
            <consortium name="EnsemblPlants"/>
        </authorList>
    </citation>
    <scope>IDENTIFICATION</scope>
</reference>
<feature type="region of interest" description="Disordered" evidence="1">
    <location>
        <begin position="138"/>
        <end position="158"/>
    </location>
</feature>
<dbReference type="EnsemblPlants" id="EMT26521">
    <property type="protein sequence ID" value="EMT26521"/>
    <property type="gene ID" value="F775_17204"/>
</dbReference>
<evidence type="ECO:0000256" key="1">
    <source>
        <dbReference type="SAM" id="MobiDB-lite"/>
    </source>
</evidence>
<organism evidence="2">
    <name type="scientific">Aegilops tauschii</name>
    <name type="common">Tausch's goatgrass</name>
    <name type="synonym">Aegilops squarrosa</name>
    <dbReference type="NCBI Taxonomy" id="37682"/>
    <lineage>
        <taxon>Eukaryota</taxon>
        <taxon>Viridiplantae</taxon>
        <taxon>Streptophyta</taxon>
        <taxon>Embryophyta</taxon>
        <taxon>Tracheophyta</taxon>
        <taxon>Spermatophyta</taxon>
        <taxon>Magnoliopsida</taxon>
        <taxon>Liliopsida</taxon>
        <taxon>Poales</taxon>
        <taxon>Poaceae</taxon>
        <taxon>BOP clade</taxon>
        <taxon>Pooideae</taxon>
        <taxon>Triticodae</taxon>
        <taxon>Triticeae</taxon>
        <taxon>Triticinae</taxon>
        <taxon>Aegilops</taxon>
    </lineage>
</organism>
<dbReference type="AlphaFoldDB" id="M8CS48"/>
<feature type="region of interest" description="Disordered" evidence="1">
    <location>
        <begin position="1"/>
        <end position="93"/>
    </location>
</feature>
<evidence type="ECO:0000313" key="2">
    <source>
        <dbReference type="EnsemblPlants" id="EMT26521"/>
    </source>
</evidence>
<proteinExistence type="predicted"/>
<accession>M8CS48</accession>